<comment type="caution">
    <text evidence="27">The sequence shown here is derived from an EMBL/GenBank/DDBJ whole genome shotgun (WGS) entry which is preliminary data.</text>
</comment>
<evidence type="ECO:0000256" key="12">
    <source>
        <dbReference type="ARBA" id="ARBA00034256"/>
    </source>
</evidence>
<dbReference type="PROSITE" id="PS51182">
    <property type="entry name" value="C2_TENSIN"/>
    <property type="match status" value="1"/>
</dbReference>
<evidence type="ECO:0000256" key="10">
    <source>
        <dbReference type="ARBA" id="ARBA00023098"/>
    </source>
</evidence>
<evidence type="ECO:0000259" key="25">
    <source>
        <dbReference type="PROSITE" id="PS51181"/>
    </source>
</evidence>
<dbReference type="GO" id="GO:0051896">
    <property type="term" value="P:regulation of phosphatidylinositol 3-kinase/protein kinase B signal transduction"/>
    <property type="evidence" value="ECO:0007669"/>
    <property type="project" value="TreeGrafter"/>
</dbReference>
<dbReference type="GO" id="GO:0004725">
    <property type="term" value="F:protein tyrosine phosphatase activity"/>
    <property type="evidence" value="ECO:0007669"/>
    <property type="project" value="UniProtKB-EC"/>
</dbReference>
<dbReference type="EC" id="3.1.3.16" evidence="6"/>
<feature type="transmembrane region" description="Helical" evidence="23">
    <location>
        <begin position="12"/>
        <end position="33"/>
    </location>
</feature>
<evidence type="ECO:0000256" key="2">
    <source>
        <dbReference type="ARBA" id="ARBA00004496"/>
    </source>
</evidence>
<evidence type="ECO:0000256" key="1">
    <source>
        <dbReference type="ARBA" id="ARBA00004487"/>
    </source>
</evidence>
<comment type="catalytic activity">
    <reaction evidence="16">
        <text>a 1,2-diacyl-sn-glycero-3-phospho-(1D-myo-inositol-3,4,5-trisphosphate) + H2O = a 1,2-diacyl-sn-glycero-3-phospho-(1D-myo-inositol-4,5-bisphosphate) + phosphate</text>
        <dbReference type="Rhea" id="RHEA:25017"/>
        <dbReference type="ChEBI" id="CHEBI:15377"/>
        <dbReference type="ChEBI" id="CHEBI:43474"/>
        <dbReference type="ChEBI" id="CHEBI:57836"/>
        <dbReference type="ChEBI" id="CHEBI:58456"/>
        <dbReference type="EC" id="3.1.3.67"/>
    </reaction>
    <physiologicalReaction direction="left-to-right" evidence="16">
        <dbReference type="Rhea" id="RHEA:25018"/>
    </physiologicalReaction>
</comment>
<comment type="catalytic activity">
    <reaction evidence="13">
        <text>1,2-dioctanoyl-sn-glycero-3-phospho-(1D-myo-inositol-3,4,5-trisphosphate) + H2O = 1,2-dioctanoyl-sn-glycero-3-phospho-(1D-myo-inositol-4,5-bisphosphate) + phosphate</text>
        <dbReference type="Rhea" id="RHEA:43552"/>
        <dbReference type="ChEBI" id="CHEBI:15377"/>
        <dbReference type="ChEBI" id="CHEBI:43474"/>
        <dbReference type="ChEBI" id="CHEBI:83416"/>
        <dbReference type="ChEBI" id="CHEBI:83419"/>
    </reaction>
    <physiologicalReaction direction="left-to-right" evidence="13">
        <dbReference type="Rhea" id="RHEA:43553"/>
    </physiologicalReaction>
</comment>
<feature type="compositionally biased region" description="Acidic residues" evidence="22">
    <location>
        <begin position="780"/>
        <end position="791"/>
    </location>
</feature>
<keyword evidence="28" id="KW-1185">Reference proteome</keyword>
<dbReference type="InterPro" id="IPR029023">
    <property type="entry name" value="Tensin_phosphatase"/>
</dbReference>
<comment type="catalytic activity">
    <reaction evidence="19">
        <text>O-phospho-L-seryl-[protein] + H2O = L-seryl-[protein] + phosphate</text>
        <dbReference type="Rhea" id="RHEA:20629"/>
        <dbReference type="Rhea" id="RHEA-COMP:9863"/>
        <dbReference type="Rhea" id="RHEA-COMP:11604"/>
        <dbReference type="ChEBI" id="CHEBI:15377"/>
        <dbReference type="ChEBI" id="CHEBI:29999"/>
        <dbReference type="ChEBI" id="CHEBI:43474"/>
        <dbReference type="ChEBI" id="CHEBI:83421"/>
        <dbReference type="EC" id="3.1.3.16"/>
    </reaction>
    <physiologicalReaction direction="left-to-right" evidence="19">
        <dbReference type="Rhea" id="RHEA:20630"/>
    </physiologicalReaction>
</comment>
<organism evidence="27 28">
    <name type="scientific">Aromia moschata</name>
    <dbReference type="NCBI Taxonomy" id="1265417"/>
    <lineage>
        <taxon>Eukaryota</taxon>
        <taxon>Metazoa</taxon>
        <taxon>Ecdysozoa</taxon>
        <taxon>Arthropoda</taxon>
        <taxon>Hexapoda</taxon>
        <taxon>Insecta</taxon>
        <taxon>Pterygota</taxon>
        <taxon>Neoptera</taxon>
        <taxon>Endopterygota</taxon>
        <taxon>Coleoptera</taxon>
        <taxon>Polyphaga</taxon>
        <taxon>Cucujiformia</taxon>
        <taxon>Chrysomeloidea</taxon>
        <taxon>Cerambycidae</taxon>
        <taxon>Cerambycinae</taxon>
        <taxon>Callichromatini</taxon>
        <taxon>Aromia</taxon>
    </lineage>
</organism>
<dbReference type="Pfam" id="PF00004">
    <property type="entry name" value="AAA"/>
    <property type="match status" value="1"/>
</dbReference>
<feature type="domain" description="C2 tensin-type" evidence="26">
    <location>
        <begin position="597"/>
        <end position="753"/>
    </location>
</feature>
<dbReference type="GO" id="GO:0005886">
    <property type="term" value="C:plasma membrane"/>
    <property type="evidence" value="ECO:0007669"/>
    <property type="project" value="TreeGrafter"/>
</dbReference>
<dbReference type="InterPro" id="IPR029021">
    <property type="entry name" value="Prot-tyrosine_phosphatase-like"/>
</dbReference>
<dbReference type="InterPro" id="IPR045101">
    <property type="entry name" value="PTP_PTEN"/>
</dbReference>
<evidence type="ECO:0000256" key="3">
    <source>
        <dbReference type="ARBA" id="ARBA00007881"/>
    </source>
</evidence>
<comment type="similarity">
    <text evidence="3">Belongs to the PTEN phosphatase protein family.</text>
</comment>
<dbReference type="FunFam" id="3.90.190.10:FF:000029">
    <property type="entry name" value="Phosphatidylinositol 3,4,5-trisphosphate 3-phosphatase and dual-specificity protein phosphatase PTEN"/>
    <property type="match status" value="1"/>
</dbReference>
<dbReference type="CDD" id="cd14509">
    <property type="entry name" value="PTP_PTEN"/>
    <property type="match status" value="1"/>
</dbReference>
<evidence type="ECO:0000256" key="11">
    <source>
        <dbReference type="ARBA" id="ARBA00023273"/>
    </source>
</evidence>
<comment type="subcellular location">
    <subcellularLocation>
        <location evidence="1">Cell projection</location>
        <location evidence="1">Neuron projection</location>
    </subcellularLocation>
    <subcellularLocation>
        <location evidence="2">Cytoplasm</location>
    </subcellularLocation>
</comment>
<dbReference type="Proteomes" id="UP001162162">
    <property type="component" value="Unassembled WGS sequence"/>
</dbReference>
<dbReference type="SUPFAM" id="SSF52540">
    <property type="entry name" value="P-loop containing nucleoside triphosphate hydrolases"/>
    <property type="match status" value="1"/>
</dbReference>
<dbReference type="PANTHER" id="PTHR12305">
    <property type="entry name" value="PHOSPHATASE WITH HOMOLOGY TO TENSIN"/>
    <property type="match status" value="1"/>
</dbReference>
<keyword evidence="23" id="KW-0812">Transmembrane</keyword>
<dbReference type="AlphaFoldDB" id="A0AAV8Y0V3"/>
<dbReference type="GO" id="GO:0048870">
    <property type="term" value="P:cell motility"/>
    <property type="evidence" value="ECO:0007669"/>
    <property type="project" value="TreeGrafter"/>
</dbReference>
<dbReference type="SUPFAM" id="SSF52799">
    <property type="entry name" value="(Phosphotyrosine protein) phosphatases II"/>
    <property type="match status" value="1"/>
</dbReference>
<dbReference type="GO" id="GO:0050793">
    <property type="term" value="P:regulation of developmental process"/>
    <property type="evidence" value="ECO:0007669"/>
    <property type="project" value="UniProtKB-ARBA"/>
</dbReference>
<accession>A0AAV8Y0V3</accession>
<comment type="catalytic activity">
    <reaction evidence="20">
        <text>O-phospho-L-threonyl-[protein] + H2O = L-threonyl-[protein] + phosphate</text>
        <dbReference type="Rhea" id="RHEA:47004"/>
        <dbReference type="Rhea" id="RHEA-COMP:11060"/>
        <dbReference type="Rhea" id="RHEA-COMP:11605"/>
        <dbReference type="ChEBI" id="CHEBI:15377"/>
        <dbReference type="ChEBI" id="CHEBI:30013"/>
        <dbReference type="ChEBI" id="CHEBI:43474"/>
        <dbReference type="ChEBI" id="CHEBI:61977"/>
        <dbReference type="EC" id="3.1.3.16"/>
    </reaction>
    <physiologicalReaction direction="left-to-right" evidence="20">
        <dbReference type="Rhea" id="RHEA:47005"/>
    </physiologicalReaction>
</comment>
<dbReference type="GO" id="GO:0004722">
    <property type="term" value="F:protein serine/threonine phosphatase activity"/>
    <property type="evidence" value="ECO:0007669"/>
    <property type="project" value="UniProtKB-EC"/>
</dbReference>
<dbReference type="InterPro" id="IPR014020">
    <property type="entry name" value="Tensin_C2-dom"/>
</dbReference>
<dbReference type="SMART" id="SM01301">
    <property type="entry name" value="PTPlike_phytase"/>
    <property type="match status" value="1"/>
</dbReference>
<evidence type="ECO:0000256" key="8">
    <source>
        <dbReference type="ARBA" id="ARBA00022801"/>
    </source>
</evidence>
<keyword evidence="23" id="KW-0472">Membrane</keyword>
<evidence type="ECO:0000256" key="18">
    <source>
        <dbReference type="ARBA" id="ARBA00044309"/>
    </source>
</evidence>
<dbReference type="Gene3D" id="2.60.40.1110">
    <property type="match status" value="1"/>
</dbReference>
<sequence length="861" mass="97951">MADTAFTRNEIIGLVVRLSLVSAVTFLSIKWIMNQVDPTNKNKKKARKQAEEQLKRLASTGGNSLAVDKLNDYEMMIAAHLIHPNDIKISWDDIAGLESLIQELKETVILPIQKKELFADSQLTTAPKAKATAREAGTNFINLDLSILTDKWYGESQKLAAAVFTLAVKIQPCIIFIDEIDSFLRARNSSDHEATAMMKAQFMSLWDGLITDQNCTVIIMGATNRPQDLDRAILRRMPATFHVPMPNAAQRRQIIRLILENEPISEDVDIQVLAKSTEGFSGSDLRELCRNASVYRVRDYLRNHIENPRARVSVNDSSEDEYHDALRPITMEDLRFSFNKMRESKIQCVEVSVDIRTTSSGGRIPVSPNPLYRLPVYLHEAACSNHLNGLNAGCIDDRMATSFSTTNLTNPLKGLVSKRRKRYKKDGFNLDLTYITDNIIAMGYPASNIEGIYRNHIDSVVKFLDKEHKDHYFIYNLCSERSYDKSKFHNRVKVFPFDDHNPPKIESIQPFCNDVKEWLSRDKQNVAAVHCKAGKGHTGTMICCYLLHSGMYATADQALSYYGQTRTQDKKGVTIPSQVRYVRYYERLLRHSLAYAPVSMYIKEFIFNPVPNFAGGQGCLSFTISHQTLLQEGEKVTQKCQKLRKNDAYEVKRGDSPFAIKLDYCLPLTGDIKVEFYNKSMMRKEKLFQFWFNTFFITDTVDVNGYVDRNGSAEDGCYVLSFDKNELDIVSKKDKQNKVFSADFKLTLLLQRIPRDECCPASYERHSQVQDTPSESSADSSDDYTNEEDDWDSARKTENAFFPSNIPICMLLIHFLGYFNAVLDSEHLDPRGVGYRILSECEIASQLTSSSSEQQPELLIA</sequence>
<evidence type="ECO:0000256" key="4">
    <source>
        <dbReference type="ARBA" id="ARBA00013015"/>
    </source>
</evidence>
<comment type="catalytic activity">
    <reaction evidence="15">
        <text>1D-myo-inositol 1,3,4,5-tetrakisphosphate + H2O = 1D-myo-inositol 1,4,5-trisphosphate + phosphate</text>
        <dbReference type="Rhea" id="RHEA:77155"/>
        <dbReference type="ChEBI" id="CHEBI:15377"/>
        <dbReference type="ChEBI" id="CHEBI:43474"/>
        <dbReference type="ChEBI" id="CHEBI:57895"/>
        <dbReference type="ChEBI" id="CHEBI:203600"/>
    </reaction>
    <physiologicalReaction direction="left-to-right" evidence="15">
        <dbReference type="Rhea" id="RHEA:77156"/>
    </physiologicalReaction>
</comment>
<dbReference type="GO" id="GO:0046856">
    <property type="term" value="P:phosphatidylinositol dephosphorylation"/>
    <property type="evidence" value="ECO:0007669"/>
    <property type="project" value="TreeGrafter"/>
</dbReference>
<keyword evidence="9" id="KW-0904">Protein phosphatase</keyword>
<evidence type="ECO:0000256" key="15">
    <source>
        <dbReference type="ARBA" id="ARBA00043734"/>
    </source>
</evidence>
<evidence type="ECO:0000313" key="28">
    <source>
        <dbReference type="Proteomes" id="UP001162162"/>
    </source>
</evidence>
<evidence type="ECO:0000259" key="24">
    <source>
        <dbReference type="PROSITE" id="PS50056"/>
    </source>
</evidence>
<evidence type="ECO:0000256" key="23">
    <source>
        <dbReference type="SAM" id="Phobius"/>
    </source>
</evidence>
<dbReference type="Gene3D" id="3.90.190.10">
    <property type="entry name" value="Protein tyrosine phosphatase superfamily"/>
    <property type="match status" value="1"/>
</dbReference>
<dbReference type="InterPro" id="IPR003959">
    <property type="entry name" value="ATPase_AAA_core"/>
</dbReference>
<dbReference type="GO" id="GO:0005524">
    <property type="term" value="F:ATP binding"/>
    <property type="evidence" value="ECO:0007669"/>
    <property type="project" value="InterPro"/>
</dbReference>
<evidence type="ECO:0000256" key="19">
    <source>
        <dbReference type="ARBA" id="ARBA00047986"/>
    </source>
</evidence>
<feature type="domain" description="Phosphatase tensin-type" evidence="25">
    <location>
        <begin position="421"/>
        <end position="592"/>
    </location>
</feature>
<dbReference type="InterPro" id="IPR003595">
    <property type="entry name" value="Tyr_Pase_cat"/>
</dbReference>
<proteinExistence type="inferred from homology"/>
<evidence type="ECO:0000256" key="22">
    <source>
        <dbReference type="SAM" id="MobiDB-lite"/>
    </source>
</evidence>
<dbReference type="PROSITE" id="PS00674">
    <property type="entry name" value="AAA"/>
    <property type="match status" value="1"/>
</dbReference>
<feature type="domain" description="Tyrosine specific protein phosphatases" evidence="24">
    <location>
        <begin position="509"/>
        <end position="566"/>
    </location>
</feature>
<reference evidence="27" key="1">
    <citation type="journal article" date="2023" name="Insect Mol. Biol.">
        <title>Genome sequencing provides insights into the evolution of gene families encoding plant cell wall-degrading enzymes in longhorned beetles.</title>
        <authorList>
            <person name="Shin N.R."/>
            <person name="Okamura Y."/>
            <person name="Kirsch R."/>
            <person name="Pauchet Y."/>
        </authorList>
    </citation>
    <scope>NUCLEOTIDE SEQUENCE</scope>
    <source>
        <strain evidence="27">AMC_N1</strain>
    </source>
</reference>
<evidence type="ECO:0000256" key="7">
    <source>
        <dbReference type="ARBA" id="ARBA00022490"/>
    </source>
</evidence>
<dbReference type="EMBL" id="JAPWTK010000253">
    <property type="protein sequence ID" value="KAJ8944441.1"/>
    <property type="molecule type" value="Genomic_DNA"/>
</dbReference>
<name>A0AAV8Y0V3_9CUCU</name>
<gene>
    <name evidence="27" type="ORF">NQ318_002138</name>
</gene>
<evidence type="ECO:0000256" key="17">
    <source>
        <dbReference type="ARBA" id="ARBA00043762"/>
    </source>
</evidence>
<comment type="catalytic activity">
    <reaction evidence="17">
        <text>1D-myo-inositol 1,3,4,5,6-pentakisphosphate + H2O = 1D-myo-inositol 1,4,5,6-tetrakisphosphate + phosphate</text>
        <dbReference type="Rhea" id="RHEA:77143"/>
        <dbReference type="ChEBI" id="CHEBI:15377"/>
        <dbReference type="ChEBI" id="CHEBI:43474"/>
        <dbReference type="ChEBI" id="CHEBI:57627"/>
        <dbReference type="ChEBI" id="CHEBI:57733"/>
    </reaction>
    <physiologicalReaction direction="left-to-right" evidence="17">
        <dbReference type="Rhea" id="RHEA:77144"/>
    </physiologicalReaction>
</comment>
<dbReference type="PROSITE" id="PS50056">
    <property type="entry name" value="TYR_PHOSPHATASE_2"/>
    <property type="match status" value="1"/>
</dbReference>
<dbReference type="GO" id="GO:0005829">
    <property type="term" value="C:cytosol"/>
    <property type="evidence" value="ECO:0007669"/>
    <property type="project" value="TreeGrafter"/>
</dbReference>
<dbReference type="SMART" id="SM00404">
    <property type="entry name" value="PTPc_motif"/>
    <property type="match status" value="1"/>
</dbReference>
<evidence type="ECO:0000256" key="5">
    <source>
        <dbReference type="ARBA" id="ARBA00013064"/>
    </source>
</evidence>
<comment type="catalytic activity">
    <reaction evidence="12">
        <text>1,2-dihexadecanoyl-sn-glycero-3-phospho-(1D-myo-inositol-3,4,5-trisphosphate) + H2O = 1,2-dihexadecanoyl-sn-glycero-3-phospho-(1D-myo-inositol-4,5-bisphosphate) + phosphate</text>
        <dbReference type="Rhea" id="RHEA:43560"/>
        <dbReference type="ChEBI" id="CHEBI:15377"/>
        <dbReference type="ChEBI" id="CHEBI:43474"/>
        <dbReference type="ChEBI" id="CHEBI:83420"/>
        <dbReference type="ChEBI" id="CHEBI:83423"/>
    </reaction>
    <physiologicalReaction direction="left-to-right" evidence="12">
        <dbReference type="Rhea" id="RHEA:43561"/>
    </physiologicalReaction>
</comment>
<feature type="region of interest" description="Disordered" evidence="22">
    <location>
        <begin position="764"/>
        <end position="792"/>
    </location>
</feature>
<dbReference type="PANTHER" id="PTHR12305:SF81">
    <property type="entry name" value="PHOSPHATIDYLINOSITOL 3,4,5-TRISPHOSPHATE 3-PHOSPHATASE AND DUAL-SPECIFICITY PROTEIN PHOSPHATASE PTEN"/>
    <property type="match status" value="1"/>
</dbReference>
<evidence type="ECO:0000313" key="27">
    <source>
        <dbReference type="EMBL" id="KAJ8944441.1"/>
    </source>
</evidence>
<dbReference type="EC" id="3.1.3.48" evidence="5"/>
<evidence type="ECO:0000256" key="16">
    <source>
        <dbReference type="ARBA" id="ARBA00043760"/>
    </source>
</evidence>
<evidence type="ECO:0000256" key="13">
    <source>
        <dbReference type="ARBA" id="ARBA00034268"/>
    </source>
</evidence>
<dbReference type="InterPro" id="IPR051281">
    <property type="entry name" value="Dual-spec_lipid-protein_phosph"/>
</dbReference>
<dbReference type="InterPro" id="IPR000387">
    <property type="entry name" value="Tyr_Pase_dom"/>
</dbReference>
<dbReference type="Pfam" id="PF17862">
    <property type="entry name" value="AAA_lid_3"/>
    <property type="match status" value="1"/>
</dbReference>
<dbReference type="InterPro" id="IPR041569">
    <property type="entry name" value="AAA_lid_3"/>
</dbReference>
<keyword evidence="23" id="KW-1133">Transmembrane helix</keyword>
<dbReference type="Gene3D" id="3.40.50.300">
    <property type="entry name" value="P-loop containing nucleotide triphosphate hydrolases"/>
    <property type="match status" value="1"/>
</dbReference>
<dbReference type="PROSITE" id="PS51181">
    <property type="entry name" value="PPASE_TENSIN"/>
    <property type="match status" value="1"/>
</dbReference>
<keyword evidence="11" id="KW-0966">Cell projection</keyword>
<dbReference type="Pfam" id="PF22784">
    <property type="entry name" value="PTP-SAK"/>
    <property type="match status" value="1"/>
</dbReference>
<comment type="catalytic activity">
    <reaction evidence="21">
        <text>O-phospho-L-tyrosyl-[protein] + H2O = L-tyrosyl-[protein] + phosphate</text>
        <dbReference type="Rhea" id="RHEA:10684"/>
        <dbReference type="Rhea" id="RHEA-COMP:10136"/>
        <dbReference type="Rhea" id="RHEA-COMP:20101"/>
        <dbReference type="ChEBI" id="CHEBI:15377"/>
        <dbReference type="ChEBI" id="CHEBI:43474"/>
        <dbReference type="ChEBI" id="CHEBI:46858"/>
        <dbReference type="ChEBI" id="CHEBI:61978"/>
        <dbReference type="EC" id="3.1.3.48"/>
    </reaction>
    <physiologicalReaction direction="left-to-right" evidence="21">
        <dbReference type="Rhea" id="RHEA:10685"/>
    </physiologicalReaction>
</comment>
<dbReference type="InterPro" id="IPR057023">
    <property type="entry name" value="PTP-SAK"/>
</dbReference>
<dbReference type="SUPFAM" id="SSF49562">
    <property type="entry name" value="C2 domain (Calcium/lipid-binding domain, CaLB)"/>
    <property type="match status" value="1"/>
</dbReference>
<dbReference type="InterPro" id="IPR027417">
    <property type="entry name" value="P-loop_NTPase"/>
</dbReference>
<dbReference type="GO" id="GO:0016314">
    <property type="term" value="F:phosphatidylinositol-3,4,5-trisphosphate 3-phosphatase activity"/>
    <property type="evidence" value="ECO:0007669"/>
    <property type="project" value="UniProtKB-EC"/>
</dbReference>
<keyword evidence="7" id="KW-0963">Cytoplasm</keyword>
<dbReference type="GO" id="GO:0043005">
    <property type="term" value="C:neuron projection"/>
    <property type="evidence" value="ECO:0007669"/>
    <property type="project" value="UniProtKB-SubCell"/>
</dbReference>
<dbReference type="GO" id="GO:0008285">
    <property type="term" value="P:negative regulation of cell population proliferation"/>
    <property type="evidence" value="ECO:0007669"/>
    <property type="project" value="TreeGrafter"/>
</dbReference>
<dbReference type="Gene3D" id="1.10.8.60">
    <property type="match status" value="1"/>
</dbReference>
<evidence type="ECO:0000256" key="6">
    <source>
        <dbReference type="ARBA" id="ARBA00013081"/>
    </source>
</evidence>
<evidence type="ECO:0000256" key="21">
    <source>
        <dbReference type="ARBA" id="ARBA00051341"/>
    </source>
</evidence>
<dbReference type="SMART" id="SM01326">
    <property type="entry name" value="PTEN_C2"/>
    <property type="match status" value="1"/>
</dbReference>
<dbReference type="EC" id="3.1.3.67" evidence="4"/>
<dbReference type="GO" id="GO:0005634">
    <property type="term" value="C:nucleus"/>
    <property type="evidence" value="ECO:0007669"/>
    <property type="project" value="TreeGrafter"/>
</dbReference>
<evidence type="ECO:0000259" key="26">
    <source>
        <dbReference type="PROSITE" id="PS51182"/>
    </source>
</evidence>
<keyword evidence="8" id="KW-0378">Hydrolase</keyword>
<protein>
    <recommendedName>
        <fullName evidence="14">Phosphatidylinositol 3,4,5-trisphosphate 3-phosphatase and dual-specificity protein phosphatase PTEN</fullName>
        <ecNumber evidence="6">3.1.3.16</ecNumber>
        <ecNumber evidence="5">3.1.3.48</ecNumber>
        <ecNumber evidence="4">3.1.3.67</ecNumber>
    </recommendedName>
    <alternativeName>
        <fullName evidence="18">Inositol polyphosphate 3-phosphatase</fullName>
    </alternativeName>
</protein>
<evidence type="ECO:0000256" key="14">
    <source>
        <dbReference type="ARBA" id="ARBA00034338"/>
    </source>
</evidence>
<dbReference type="InterPro" id="IPR035892">
    <property type="entry name" value="C2_domain_sf"/>
</dbReference>
<dbReference type="Pfam" id="PF10409">
    <property type="entry name" value="PTEN_C2"/>
    <property type="match status" value="1"/>
</dbReference>
<evidence type="ECO:0000256" key="20">
    <source>
        <dbReference type="ARBA" id="ARBA00048832"/>
    </source>
</evidence>
<dbReference type="GO" id="GO:0016887">
    <property type="term" value="F:ATP hydrolysis activity"/>
    <property type="evidence" value="ECO:0007669"/>
    <property type="project" value="InterPro"/>
</dbReference>
<dbReference type="InterPro" id="IPR003960">
    <property type="entry name" value="ATPase_AAA_CS"/>
</dbReference>
<evidence type="ECO:0000256" key="9">
    <source>
        <dbReference type="ARBA" id="ARBA00022912"/>
    </source>
</evidence>
<keyword evidence="10" id="KW-0443">Lipid metabolism</keyword>
<feature type="compositionally biased region" description="Polar residues" evidence="22">
    <location>
        <begin position="769"/>
        <end position="779"/>
    </location>
</feature>
<dbReference type="GO" id="GO:0043491">
    <property type="term" value="P:phosphatidylinositol 3-kinase/protein kinase B signal transduction"/>
    <property type="evidence" value="ECO:0007669"/>
    <property type="project" value="TreeGrafter"/>
</dbReference>